<comment type="similarity">
    <text evidence="6">Belongs to the binding-protein-dependent transport system permease family.</text>
</comment>
<dbReference type="Proteomes" id="UP000010301">
    <property type="component" value="Unassembled WGS sequence"/>
</dbReference>
<evidence type="ECO:0000313" key="9">
    <source>
        <dbReference type="Proteomes" id="UP000010301"/>
    </source>
</evidence>
<sequence length="225" mass="24204">MMWVFDNFDRVLHLLLMHLQLVVPAIVATLLISVSVAYGVTKLPRIREWVLTASGLLYSIPSLPLLIVLPLILGIPLRSNLNVQVALTIYGCSLLIRAAADAFDQVDSKVLQASLACGMSPLQCFWKVHLPLAGPAILAGLRVVAVSTIALTTIGALLGISSLGSLFTDGLMRSIVAEVITGIVATVLLAVSVDFLLVLLGRLVMPFQKVMRSKQKQNAKLVMQV</sequence>
<organism evidence="8 9">
    <name type="scientific">Gleimia coleocanis DSM 15436</name>
    <dbReference type="NCBI Taxonomy" id="525245"/>
    <lineage>
        <taxon>Bacteria</taxon>
        <taxon>Bacillati</taxon>
        <taxon>Actinomycetota</taxon>
        <taxon>Actinomycetes</taxon>
        <taxon>Actinomycetales</taxon>
        <taxon>Actinomycetaceae</taxon>
        <taxon>Gleimia</taxon>
    </lineage>
</organism>
<gene>
    <name evidence="8" type="ORF">HMPREF0044_0454</name>
</gene>
<comment type="subcellular location">
    <subcellularLocation>
        <location evidence="6">Cell membrane</location>
        <topology evidence="6">Multi-pass membrane protein</topology>
    </subcellularLocation>
    <subcellularLocation>
        <location evidence="1">Membrane</location>
        <topology evidence="1">Multi-pass membrane protein</topology>
    </subcellularLocation>
</comment>
<evidence type="ECO:0000313" key="8">
    <source>
        <dbReference type="EMBL" id="EEH64717.1"/>
    </source>
</evidence>
<dbReference type="PROSITE" id="PS50928">
    <property type="entry name" value="ABC_TM1"/>
    <property type="match status" value="1"/>
</dbReference>
<protein>
    <submittedName>
        <fullName evidence="8">ABC transporter, permease protein</fullName>
    </submittedName>
</protein>
<keyword evidence="4 6" id="KW-1133">Transmembrane helix</keyword>
<feature type="transmembrane region" description="Helical" evidence="6">
    <location>
        <begin position="136"/>
        <end position="160"/>
    </location>
</feature>
<name>C0VZ64_9ACTO</name>
<dbReference type="Gene3D" id="1.10.3720.10">
    <property type="entry name" value="MetI-like"/>
    <property type="match status" value="1"/>
</dbReference>
<evidence type="ECO:0000256" key="3">
    <source>
        <dbReference type="ARBA" id="ARBA00022692"/>
    </source>
</evidence>
<dbReference type="SUPFAM" id="SSF161098">
    <property type="entry name" value="MetI-like"/>
    <property type="match status" value="1"/>
</dbReference>
<dbReference type="RefSeq" id="WP_006547451.1">
    <property type="nucleotide sequence ID" value="NZ_DS999545.1"/>
</dbReference>
<dbReference type="PANTHER" id="PTHR30177">
    <property type="entry name" value="GLYCINE BETAINE/L-PROLINE TRANSPORT SYSTEM PERMEASE PROTEIN PROW"/>
    <property type="match status" value="1"/>
</dbReference>
<keyword evidence="9" id="KW-1185">Reference proteome</keyword>
<dbReference type="AlphaFoldDB" id="C0VZ64"/>
<evidence type="ECO:0000256" key="2">
    <source>
        <dbReference type="ARBA" id="ARBA00022448"/>
    </source>
</evidence>
<dbReference type="Pfam" id="PF00528">
    <property type="entry name" value="BPD_transp_1"/>
    <property type="match status" value="1"/>
</dbReference>
<evidence type="ECO:0000256" key="6">
    <source>
        <dbReference type="RuleBase" id="RU363032"/>
    </source>
</evidence>
<dbReference type="GO" id="GO:0031460">
    <property type="term" value="P:glycine betaine transport"/>
    <property type="evidence" value="ECO:0007669"/>
    <property type="project" value="TreeGrafter"/>
</dbReference>
<dbReference type="STRING" id="525245.HMPREF0044_0454"/>
<dbReference type="GO" id="GO:0005886">
    <property type="term" value="C:plasma membrane"/>
    <property type="evidence" value="ECO:0007669"/>
    <property type="project" value="UniProtKB-SubCell"/>
</dbReference>
<dbReference type="CDD" id="cd06261">
    <property type="entry name" value="TM_PBP2"/>
    <property type="match status" value="1"/>
</dbReference>
<dbReference type="PANTHER" id="PTHR30177:SF4">
    <property type="entry name" value="OSMOPROTECTANT IMPORT PERMEASE PROTEIN OSMW"/>
    <property type="match status" value="1"/>
</dbReference>
<keyword evidence="3 6" id="KW-0812">Transmembrane</keyword>
<comment type="caution">
    <text evidence="8">The sequence shown here is derived from an EMBL/GenBank/DDBJ whole genome shotgun (WGS) entry which is preliminary data.</text>
</comment>
<dbReference type="GO" id="GO:0055085">
    <property type="term" value="P:transmembrane transport"/>
    <property type="evidence" value="ECO:0007669"/>
    <property type="project" value="InterPro"/>
</dbReference>
<reference evidence="8 9" key="1">
    <citation type="submission" date="2009-01" db="EMBL/GenBank/DDBJ databases">
        <authorList>
            <person name="Qin X."/>
            <person name="Bachman B."/>
            <person name="Battles P."/>
            <person name="Bell A."/>
            <person name="Bess C."/>
            <person name="Bickham C."/>
            <person name="Chaboub L."/>
            <person name="Chen D."/>
            <person name="Coyle M."/>
            <person name="Deiros D.R."/>
            <person name="Dinh H."/>
            <person name="Forbes L."/>
            <person name="Fowler G."/>
            <person name="Francisco L."/>
            <person name="Fu Q."/>
            <person name="Gubbala S."/>
            <person name="Hale W."/>
            <person name="Han Y."/>
            <person name="Hemphill L."/>
            <person name="Highlander S.K."/>
            <person name="Hirani K."/>
            <person name="Hogues M."/>
            <person name="Jackson L."/>
            <person name="Jakkamsetti A."/>
            <person name="Javaid M."/>
            <person name="Jiang H."/>
            <person name="Korchina V."/>
            <person name="Kovar C."/>
            <person name="Lara F."/>
            <person name="Lee S."/>
            <person name="Mata R."/>
            <person name="Mathew T."/>
            <person name="Moen C."/>
            <person name="Morales K."/>
            <person name="Munidasa M."/>
            <person name="Nazareth L."/>
            <person name="Ngo R."/>
            <person name="Nguyen L."/>
            <person name="Okwuonu G."/>
            <person name="Ongeri F."/>
            <person name="Patil S."/>
            <person name="Petrosino J."/>
            <person name="Pham C."/>
            <person name="Pham P."/>
            <person name="Pu L.-L."/>
            <person name="Puazo M."/>
            <person name="Raj R."/>
            <person name="Reid J."/>
            <person name="Rouhana J."/>
            <person name="Saada N."/>
            <person name="Shang Y."/>
            <person name="Simmons D."/>
            <person name="Thornton R."/>
            <person name="Warren J."/>
            <person name="Weissenberger G."/>
            <person name="Zhang J."/>
            <person name="Zhang L."/>
            <person name="Zhou C."/>
            <person name="Zhu D."/>
            <person name="Muzny D."/>
            <person name="Worley K."/>
            <person name="Gibbs R."/>
        </authorList>
    </citation>
    <scope>NUCLEOTIDE SEQUENCE [LARGE SCALE GENOMIC DNA]</scope>
    <source>
        <strain evidence="8 9">DSM 15436</strain>
    </source>
</reference>
<dbReference type="InterPro" id="IPR051204">
    <property type="entry name" value="ABC_transp_perm/SBD"/>
</dbReference>
<feature type="transmembrane region" description="Helical" evidence="6">
    <location>
        <begin position="12"/>
        <end position="38"/>
    </location>
</feature>
<dbReference type="EMBL" id="ACFG01000004">
    <property type="protein sequence ID" value="EEH64717.1"/>
    <property type="molecule type" value="Genomic_DNA"/>
</dbReference>
<dbReference type="eggNOG" id="COG1174">
    <property type="taxonomic scope" value="Bacteria"/>
</dbReference>
<evidence type="ECO:0000259" key="7">
    <source>
        <dbReference type="PROSITE" id="PS50928"/>
    </source>
</evidence>
<evidence type="ECO:0000256" key="5">
    <source>
        <dbReference type="ARBA" id="ARBA00023136"/>
    </source>
</evidence>
<dbReference type="InterPro" id="IPR035906">
    <property type="entry name" value="MetI-like_sf"/>
</dbReference>
<keyword evidence="2 6" id="KW-0813">Transport</keyword>
<keyword evidence="5 6" id="KW-0472">Membrane</keyword>
<dbReference type="OrthoDB" id="3233284at2"/>
<feature type="domain" description="ABC transmembrane type-1" evidence="7">
    <location>
        <begin position="15"/>
        <end position="201"/>
    </location>
</feature>
<dbReference type="HOGENOM" id="CLU_046113_7_2_11"/>
<proteinExistence type="inferred from homology"/>
<feature type="transmembrane region" description="Helical" evidence="6">
    <location>
        <begin position="50"/>
        <end position="75"/>
    </location>
</feature>
<accession>C0VZ64</accession>
<feature type="transmembrane region" description="Helical" evidence="6">
    <location>
        <begin position="180"/>
        <end position="205"/>
    </location>
</feature>
<evidence type="ECO:0000256" key="4">
    <source>
        <dbReference type="ARBA" id="ARBA00022989"/>
    </source>
</evidence>
<dbReference type="InterPro" id="IPR000515">
    <property type="entry name" value="MetI-like"/>
</dbReference>
<evidence type="ECO:0000256" key="1">
    <source>
        <dbReference type="ARBA" id="ARBA00004141"/>
    </source>
</evidence>